<keyword evidence="6" id="KW-0732">Signal</keyword>
<evidence type="ECO:0000256" key="3">
    <source>
        <dbReference type="ARBA" id="ARBA00023002"/>
    </source>
</evidence>
<keyword evidence="4" id="KW-0408">Iron</keyword>
<dbReference type="PANTHER" id="PTHR43498">
    <property type="entry name" value="FERREDOXIN:COB-COM HETERODISULFIDE REDUCTASE SUBUNIT A"/>
    <property type="match status" value="1"/>
</dbReference>
<dbReference type="Gene3D" id="3.50.50.60">
    <property type="entry name" value="FAD/NAD(P)-binding domain"/>
    <property type="match status" value="1"/>
</dbReference>
<dbReference type="GO" id="GO:0046872">
    <property type="term" value="F:metal ion binding"/>
    <property type="evidence" value="ECO:0007669"/>
    <property type="project" value="UniProtKB-KW"/>
</dbReference>
<comment type="caution">
    <text evidence="7">The sequence shown here is derived from an EMBL/GenBank/DDBJ whole genome shotgun (WGS) entry which is preliminary data.</text>
</comment>
<dbReference type="InterPro" id="IPR039650">
    <property type="entry name" value="HdrA-like"/>
</dbReference>
<dbReference type="Pfam" id="PF12831">
    <property type="entry name" value="FAD_oxidored"/>
    <property type="match status" value="1"/>
</dbReference>
<keyword evidence="2" id="KW-0479">Metal-binding</keyword>
<keyword evidence="5" id="KW-0411">Iron-sulfur</keyword>
<dbReference type="RefSeq" id="WP_215240092.1">
    <property type="nucleotide sequence ID" value="NZ_CAJRAF010000002.1"/>
</dbReference>
<evidence type="ECO:0000256" key="1">
    <source>
        <dbReference type="ARBA" id="ARBA00022485"/>
    </source>
</evidence>
<evidence type="ECO:0000256" key="4">
    <source>
        <dbReference type="ARBA" id="ARBA00023004"/>
    </source>
</evidence>
<keyword evidence="3" id="KW-0560">Oxidoreductase</keyword>
<dbReference type="AlphaFoldDB" id="A0A916JEF2"/>
<accession>A0A916JEF2</accession>
<keyword evidence="8" id="KW-1185">Reference proteome</keyword>
<evidence type="ECO:0000256" key="2">
    <source>
        <dbReference type="ARBA" id="ARBA00022723"/>
    </source>
</evidence>
<dbReference type="Proteomes" id="UP000680038">
    <property type="component" value="Unassembled WGS sequence"/>
</dbReference>
<organism evidence="7 8">
    <name type="scientific">Dyadobacter helix</name>
    <dbReference type="NCBI Taxonomy" id="2822344"/>
    <lineage>
        <taxon>Bacteria</taxon>
        <taxon>Pseudomonadati</taxon>
        <taxon>Bacteroidota</taxon>
        <taxon>Cytophagia</taxon>
        <taxon>Cytophagales</taxon>
        <taxon>Spirosomataceae</taxon>
        <taxon>Dyadobacter</taxon>
    </lineage>
</organism>
<evidence type="ECO:0008006" key="9">
    <source>
        <dbReference type="Google" id="ProtNLM"/>
    </source>
</evidence>
<feature type="chain" id="PRO_5038056761" description="FAD dependent oxidoreductase" evidence="6">
    <location>
        <begin position="23"/>
        <end position="545"/>
    </location>
</feature>
<dbReference type="SUPFAM" id="SSF51905">
    <property type="entry name" value="FAD/NAD(P)-binding domain"/>
    <property type="match status" value="1"/>
</dbReference>
<evidence type="ECO:0000256" key="6">
    <source>
        <dbReference type="SAM" id="SignalP"/>
    </source>
</evidence>
<keyword evidence="1" id="KW-0004">4Fe-4S</keyword>
<name>A0A916JEF2_9BACT</name>
<dbReference type="GO" id="GO:0051539">
    <property type="term" value="F:4 iron, 4 sulfur cluster binding"/>
    <property type="evidence" value="ECO:0007669"/>
    <property type="project" value="UniProtKB-KW"/>
</dbReference>
<sequence length="545" mass="60920">MKCSRFLYLVFILLLQVSSLQADHRNIQGNVNQPEYDLVVYGATASGIIAGITAAREGAKVIIIEPGKFIGGVVTGGLSKTDIGNQATIGGITREFFTRASQHYNGKYMWIAEPHINSKIFEEMLAEVKIDVIRQEKIRSVNKKDGRITGFTTLSGKRYQGKMFIDATYEGDLMAAAKVSYVVGRESKGTYQEEYAGFYPDVIRNLTNDVMLEGYPGVGGEGPGFVHGTPTKISGLHKDGTLVDGVTRSAAIPGSGDNLTQSYTFRLAVTNNKDNLLPWPKPAQYDPRKYELLLRLVQAYPGIPFVRLVNLSQIANDKYDLNAQGFFSTDYVGGNTDYPDGDYDTRDRIWQDHEDYVKGFFWFLAHDERIPAKLGAETRAWGLCKDEFVDNHNWPYQLYVREARRMVGEYVMNQMDCQENILKKDVIAMGSFIMDSHIVQRIIQPDGSALVEGAWDVLARAYKIPYRSIIPKRQDCLNLLVPVCMSASHVAYGSIRMEPVYMMMGQAAGLAAVHANQEKAAVQDVDVNKLQEKLKAQKQILSLVK</sequence>
<feature type="signal peptide" evidence="6">
    <location>
        <begin position="1"/>
        <end position="22"/>
    </location>
</feature>
<protein>
    <recommendedName>
        <fullName evidence="9">FAD dependent oxidoreductase</fullName>
    </recommendedName>
</protein>
<evidence type="ECO:0000313" key="8">
    <source>
        <dbReference type="Proteomes" id="UP000680038"/>
    </source>
</evidence>
<dbReference type="InterPro" id="IPR036188">
    <property type="entry name" value="FAD/NAD-bd_sf"/>
</dbReference>
<dbReference type="GO" id="GO:0016491">
    <property type="term" value="F:oxidoreductase activity"/>
    <property type="evidence" value="ECO:0007669"/>
    <property type="project" value="UniProtKB-KW"/>
</dbReference>
<dbReference type="PANTHER" id="PTHR43498:SF1">
    <property type="entry name" value="COB--COM HETERODISULFIDE REDUCTASE IRON-SULFUR SUBUNIT A"/>
    <property type="match status" value="1"/>
</dbReference>
<evidence type="ECO:0000256" key="5">
    <source>
        <dbReference type="ARBA" id="ARBA00023014"/>
    </source>
</evidence>
<dbReference type="EMBL" id="CAJRAF010000002">
    <property type="protein sequence ID" value="CAG5005626.1"/>
    <property type="molecule type" value="Genomic_DNA"/>
</dbReference>
<reference evidence="7" key="1">
    <citation type="submission" date="2021-04" db="EMBL/GenBank/DDBJ databases">
        <authorList>
            <person name="Rodrigo-Torres L."/>
            <person name="Arahal R. D."/>
            <person name="Lucena T."/>
        </authorList>
    </citation>
    <scope>NUCLEOTIDE SEQUENCE</scope>
    <source>
        <strain evidence="7">CECT 9275</strain>
    </source>
</reference>
<proteinExistence type="predicted"/>
<evidence type="ECO:0000313" key="7">
    <source>
        <dbReference type="EMBL" id="CAG5005626.1"/>
    </source>
</evidence>
<gene>
    <name evidence="7" type="ORF">DYBT9275_03618</name>
</gene>